<evidence type="ECO:0000256" key="7">
    <source>
        <dbReference type="ARBA" id="ARBA00048045"/>
    </source>
</evidence>
<keyword evidence="3 8" id="KW-0819">tRNA processing</keyword>
<feature type="binding site" evidence="8">
    <location>
        <position position="76"/>
    </location>
    <ligand>
        <name>Zn(2+)</name>
        <dbReference type="ChEBI" id="CHEBI:29105"/>
        <note>catalytic</note>
    </ligand>
</feature>
<reference evidence="10 11" key="1">
    <citation type="submission" date="2018-01" db="EMBL/GenBank/DDBJ databases">
        <title>Saezia sanguinis gen. nov., sp. nov., in the order Burkholderiales isolated from human blood.</title>
        <authorList>
            <person name="Medina-Pascual M.J."/>
            <person name="Valdezate S."/>
            <person name="Monzon S."/>
            <person name="Cuesta I."/>
            <person name="Carrasco G."/>
            <person name="Villalon P."/>
            <person name="Saez-Nieto J.A."/>
        </authorList>
    </citation>
    <scope>NUCLEOTIDE SEQUENCE [LARGE SCALE GENOMIC DNA]</scope>
    <source>
        <strain evidence="10 11">CNM695-12</strain>
    </source>
</reference>
<evidence type="ECO:0000256" key="4">
    <source>
        <dbReference type="ARBA" id="ARBA00022723"/>
    </source>
</evidence>
<dbReference type="InterPro" id="IPR028883">
    <property type="entry name" value="tRNA_aden_deaminase"/>
</dbReference>
<dbReference type="Pfam" id="PF00383">
    <property type="entry name" value="dCMP_cyt_deam_1"/>
    <property type="match status" value="1"/>
</dbReference>
<evidence type="ECO:0000256" key="5">
    <source>
        <dbReference type="ARBA" id="ARBA00022801"/>
    </source>
</evidence>
<evidence type="ECO:0000256" key="6">
    <source>
        <dbReference type="ARBA" id="ARBA00022833"/>
    </source>
</evidence>
<dbReference type="SUPFAM" id="SSF53474">
    <property type="entry name" value="alpha/beta-Hydrolases"/>
    <property type="match status" value="1"/>
</dbReference>
<keyword evidence="5 8" id="KW-0378">Hydrolase</keyword>
<dbReference type="PANTHER" id="PTHR11079">
    <property type="entry name" value="CYTOSINE DEAMINASE FAMILY MEMBER"/>
    <property type="match status" value="1"/>
</dbReference>
<feature type="active site" description="Proton donor" evidence="8">
    <location>
        <position position="48"/>
    </location>
</feature>
<dbReference type="SUPFAM" id="SSF53927">
    <property type="entry name" value="Cytidine deaminase-like"/>
    <property type="match status" value="1"/>
</dbReference>
<comment type="similarity">
    <text evidence="1">Belongs to the cytidine and deoxycytidylate deaminase family. ADAT2 subfamily.</text>
</comment>
<dbReference type="EMBL" id="PQSP01000001">
    <property type="protein sequence ID" value="RUS67576.1"/>
    <property type="molecule type" value="Genomic_DNA"/>
</dbReference>
<dbReference type="InterPro" id="IPR016192">
    <property type="entry name" value="APOBEC/CMP_deaminase_Zn-bd"/>
</dbReference>
<keyword evidence="11" id="KW-1185">Reference proteome</keyword>
<dbReference type="HAMAP" id="MF_00972">
    <property type="entry name" value="tRNA_aden_deaminase"/>
    <property type="match status" value="1"/>
</dbReference>
<dbReference type="Proteomes" id="UP000286947">
    <property type="component" value="Unassembled WGS sequence"/>
</dbReference>
<keyword evidence="6 8" id="KW-0862">Zinc</keyword>
<gene>
    <name evidence="8 10" type="primary">tadA</name>
    <name evidence="10" type="ORF">CUZ56_00050</name>
</gene>
<evidence type="ECO:0000256" key="1">
    <source>
        <dbReference type="ARBA" id="ARBA00010669"/>
    </source>
</evidence>
<dbReference type="Gene3D" id="3.40.50.1820">
    <property type="entry name" value="alpha/beta hydrolase"/>
    <property type="match status" value="1"/>
</dbReference>
<evidence type="ECO:0000313" key="11">
    <source>
        <dbReference type="Proteomes" id="UP000286947"/>
    </source>
</evidence>
<keyword evidence="4 8" id="KW-0479">Metal-binding</keyword>
<comment type="cofactor">
    <cofactor evidence="8">
        <name>Zn(2+)</name>
        <dbReference type="ChEBI" id="CHEBI:29105"/>
    </cofactor>
    <text evidence="8">Binds 1 zinc ion per subunit.</text>
</comment>
<evidence type="ECO:0000256" key="8">
    <source>
        <dbReference type="HAMAP-Rule" id="MF_00972"/>
    </source>
</evidence>
<dbReference type="NCBIfam" id="NF008113">
    <property type="entry name" value="PRK10860.1"/>
    <property type="match status" value="1"/>
</dbReference>
<dbReference type="InterPro" id="IPR016193">
    <property type="entry name" value="Cytidine_deaminase-like"/>
</dbReference>
<evidence type="ECO:0000256" key="3">
    <source>
        <dbReference type="ARBA" id="ARBA00022694"/>
    </source>
</evidence>
<dbReference type="GO" id="GO:0008270">
    <property type="term" value="F:zinc ion binding"/>
    <property type="evidence" value="ECO:0007669"/>
    <property type="project" value="UniProtKB-UniRule"/>
</dbReference>
<organism evidence="10 11">
    <name type="scientific">Saezia sanguinis</name>
    <dbReference type="NCBI Taxonomy" id="1965230"/>
    <lineage>
        <taxon>Bacteria</taxon>
        <taxon>Pseudomonadati</taxon>
        <taxon>Pseudomonadota</taxon>
        <taxon>Betaproteobacteria</taxon>
        <taxon>Burkholderiales</taxon>
        <taxon>Saeziaceae</taxon>
        <taxon>Saezia</taxon>
    </lineage>
</organism>
<dbReference type="GO" id="GO:0052717">
    <property type="term" value="F:tRNA-specific adenosine-34 deaminase activity"/>
    <property type="evidence" value="ECO:0007669"/>
    <property type="project" value="UniProtKB-UniRule"/>
</dbReference>
<comment type="catalytic activity">
    <reaction evidence="7 8">
        <text>adenosine(34) in tRNA + H2O + H(+) = inosine(34) in tRNA + NH4(+)</text>
        <dbReference type="Rhea" id="RHEA:43168"/>
        <dbReference type="Rhea" id="RHEA-COMP:10373"/>
        <dbReference type="Rhea" id="RHEA-COMP:10374"/>
        <dbReference type="ChEBI" id="CHEBI:15377"/>
        <dbReference type="ChEBI" id="CHEBI:15378"/>
        <dbReference type="ChEBI" id="CHEBI:28938"/>
        <dbReference type="ChEBI" id="CHEBI:74411"/>
        <dbReference type="ChEBI" id="CHEBI:82852"/>
        <dbReference type="EC" id="3.5.4.33"/>
    </reaction>
</comment>
<evidence type="ECO:0000256" key="2">
    <source>
        <dbReference type="ARBA" id="ARBA00011738"/>
    </source>
</evidence>
<comment type="subunit">
    <text evidence="2 8">Homodimer.</text>
</comment>
<dbReference type="AlphaFoldDB" id="A0A433SFV0"/>
<evidence type="ECO:0000259" key="9">
    <source>
        <dbReference type="PROSITE" id="PS51747"/>
    </source>
</evidence>
<dbReference type="EC" id="3.5.4.33" evidence="8"/>
<proteinExistence type="inferred from homology"/>
<accession>A0A433SFV0</accession>
<dbReference type="PROSITE" id="PS51747">
    <property type="entry name" value="CYT_DCMP_DEAMINASES_2"/>
    <property type="match status" value="1"/>
</dbReference>
<sequence length="350" mass="38567">MQLALAQAQLARTSGEVPVGAVVVRDGQCIAAGHNAPISHSDPTAHAEINALRQAAQTLENYRLQGCTVYVTLEPCAMCAMAMLHARVDRVVFGAYDPKTGAAGSVVNLFASRQLNHHTQLTGGVLESECSDVLKQFFQEKRQVLTIPLRDDALRTPAQQFSGFRLDEANWISDLPALDGLRLHYHHDLPQAADAKGTLLCIHDERGSSEQYAELLSQMPEGWAVLVPDLIGFGRSDKPKKTQWHTPECHARVLIQLLQATGPHSEIRVVLPSALSGLLPALQQQAPHLISTADIISRLPPLAEDVERAPFPDDGHRAGVRALHLWRSRDDFASHTFPVNFYDDLHIWLR</sequence>
<name>A0A433SFV0_9BURK</name>
<evidence type="ECO:0000313" key="10">
    <source>
        <dbReference type="EMBL" id="RUS67576.1"/>
    </source>
</evidence>
<dbReference type="PROSITE" id="PS00903">
    <property type="entry name" value="CYT_DCMP_DEAMINASES_1"/>
    <property type="match status" value="1"/>
</dbReference>
<feature type="binding site" evidence="8">
    <location>
        <position position="46"/>
    </location>
    <ligand>
        <name>Zn(2+)</name>
        <dbReference type="ChEBI" id="CHEBI:29105"/>
        <note>catalytic</note>
    </ligand>
</feature>
<feature type="domain" description="CMP/dCMP-type deaminase" evidence="9">
    <location>
        <begin position="1"/>
        <end position="106"/>
    </location>
</feature>
<dbReference type="PANTHER" id="PTHR11079:SF202">
    <property type="entry name" value="TRNA-SPECIFIC ADENOSINE DEAMINASE"/>
    <property type="match status" value="1"/>
</dbReference>
<protein>
    <recommendedName>
        <fullName evidence="8">tRNA-specific adenosine deaminase</fullName>
        <ecNumber evidence="8">3.5.4.33</ecNumber>
    </recommendedName>
</protein>
<dbReference type="FunFam" id="3.40.140.10:FF:000005">
    <property type="entry name" value="tRNA-specific adenosine deaminase"/>
    <property type="match status" value="1"/>
</dbReference>
<dbReference type="GO" id="GO:0002100">
    <property type="term" value="P:tRNA wobble adenosine to inosine editing"/>
    <property type="evidence" value="ECO:0007669"/>
    <property type="project" value="UniProtKB-UniRule"/>
</dbReference>
<dbReference type="InterPro" id="IPR029058">
    <property type="entry name" value="AB_hydrolase_fold"/>
</dbReference>
<feature type="binding site" evidence="8">
    <location>
        <position position="79"/>
    </location>
    <ligand>
        <name>Zn(2+)</name>
        <dbReference type="ChEBI" id="CHEBI:29105"/>
        <note>catalytic</note>
    </ligand>
</feature>
<comment type="caution">
    <text evidence="10">The sequence shown here is derived from an EMBL/GenBank/DDBJ whole genome shotgun (WGS) entry which is preliminary data.</text>
</comment>
<dbReference type="Gene3D" id="3.40.140.10">
    <property type="entry name" value="Cytidine Deaminase, domain 2"/>
    <property type="match status" value="1"/>
</dbReference>
<comment type="function">
    <text evidence="8">Catalyzes the deamination of adenosine to inosine at the wobble position 34 of tRNA(Arg2).</text>
</comment>
<dbReference type="CDD" id="cd01285">
    <property type="entry name" value="nucleoside_deaminase"/>
    <property type="match status" value="1"/>
</dbReference>
<dbReference type="InterPro" id="IPR002125">
    <property type="entry name" value="CMP_dCMP_dom"/>
</dbReference>